<accession>A0ABT1JS76</accession>
<evidence type="ECO:0000256" key="1">
    <source>
        <dbReference type="ARBA" id="ARBA00010364"/>
    </source>
</evidence>
<evidence type="ECO:0000313" key="6">
    <source>
        <dbReference type="Proteomes" id="UP000791080"/>
    </source>
</evidence>
<keyword evidence="4" id="KW-1133">Transmembrane helix</keyword>
<evidence type="ECO:0000256" key="3">
    <source>
        <dbReference type="SAM" id="MobiDB-lite"/>
    </source>
</evidence>
<dbReference type="HAMAP" id="MF_00634">
    <property type="entry name" value="UPF0235"/>
    <property type="match status" value="1"/>
</dbReference>
<sequence length="318" mass="31841">MSPSARITSASGQVRPSARAGGLAVAGVGFLLLPVAPNPLSYPTLAIGLALLGAGAGSLAIASAIIMSGTPPEKAGNAAAIEETAYDLGTVLGVAVLGSLASVFYRAQLEVGLGEADVGGVDAGPAGEPLAAVLELSSESGVPEVGAAGEGGVRRVAGDGDPPGGASRGLPPGAPVPGPDETAALIGRLARRGPTSTPTALGSRVGAGWSVRAAGRDARRRRWTVVFRFAVRVKPGARRTVVGGRWDGVLGPALVVAVAAPAVEGKANEALRRAVADAFGVRRQAVRVDAGERGRDKWLVVDLDETAAEDRLRTLLEG</sequence>
<dbReference type="Pfam" id="PF02594">
    <property type="entry name" value="DUF167"/>
    <property type="match status" value="1"/>
</dbReference>
<dbReference type="Gene3D" id="3.30.1200.10">
    <property type="entry name" value="YggU-like"/>
    <property type="match status" value="1"/>
</dbReference>
<dbReference type="InterPro" id="IPR036591">
    <property type="entry name" value="YggU-like_sf"/>
</dbReference>
<evidence type="ECO:0000256" key="2">
    <source>
        <dbReference type="HAMAP-Rule" id="MF_00634"/>
    </source>
</evidence>
<dbReference type="Gene3D" id="1.20.1250.20">
    <property type="entry name" value="MFS general substrate transporter like domains"/>
    <property type="match status" value="1"/>
</dbReference>
<gene>
    <name evidence="5" type="ORF">G443_004766</name>
</gene>
<dbReference type="PANTHER" id="PTHR13420:SF7">
    <property type="entry name" value="UPF0235 PROTEIN C15ORF40"/>
    <property type="match status" value="1"/>
</dbReference>
<feature type="region of interest" description="Disordered" evidence="3">
    <location>
        <begin position="144"/>
        <end position="179"/>
    </location>
</feature>
<dbReference type="PANTHER" id="PTHR13420">
    <property type="entry name" value="UPF0235 PROTEIN C15ORF40"/>
    <property type="match status" value="1"/>
</dbReference>
<name>A0ABT1JS76_ACTCY</name>
<evidence type="ECO:0000256" key="4">
    <source>
        <dbReference type="SAM" id="Phobius"/>
    </source>
</evidence>
<evidence type="ECO:0000313" key="5">
    <source>
        <dbReference type="EMBL" id="MCP2334496.1"/>
    </source>
</evidence>
<comment type="similarity">
    <text evidence="1 2">Belongs to the UPF0235 family.</text>
</comment>
<protein>
    <recommendedName>
        <fullName evidence="2">UPF0235 protein G443_004766</fullName>
    </recommendedName>
</protein>
<feature type="transmembrane region" description="Helical" evidence="4">
    <location>
        <begin position="20"/>
        <end position="36"/>
    </location>
</feature>
<dbReference type="InterPro" id="IPR036259">
    <property type="entry name" value="MFS_trans_sf"/>
</dbReference>
<comment type="caution">
    <text evidence="5">The sequence shown here is derived from an EMBL/GenBank/DDBJ whole genome shotgun (WGS) entry which is preliminary data.</text>
</comment>
<proteinExistence type="inferred from homology"/>
<reference evidence="5 6" key="2">
    <citation type="submission" date="2022-06" db="EMBL/GenBank/DDBJ databases">
        <title>Genomic Encyclopedia of Type Strains, Phase I: the one thousand microbial genomes (KMG-I) project.</title>
        <authorList>
            <person name="Kyrpides N."/>
        </authorList>
    </citation>
    <scope>NUCLEOTIDE SEQUENCE [LARGE SCALE GENOMIC DNA]</scope>
    <source>
        <strain evidence="5 6">DSM 43889</strain>
    </source>
</reference>
<feature type="transmembrane region" description="Helical" evidence="4">
    <location>
        <begin position="42"/>
        <end position="66"/>
    </location>
</feature>
<dbReference type="SUPFAM" id="SSF69786">
    <property type="entry name" value="YggU-like"/>
    <property type="match status" value="1"/>
</dbReference>
<dbReference type="EMBL" id="AUBJ02000001">
    <property type="protein sequence ID" value="MCP2334496.1"/>
    <property type="molecule type" value="Genomic_DNA"/>
</dbReference>
<dbReference type="NCBIfam" id="TIGR00251">
    <property type="entry name" value="DUF167 family protein"/>
    <property type="match status" value="1"/>
</dbReference>
<dbReference type="Proteomes" id="UP000791080">
    <property type="component" value="Unassembled WGS sequence"/>
</dbReference>
<keyword evidence="4" id="KW-0812">Transmembrane</keyword>
<reference evidence="5 6" key="1">
    <citation type="submission" date="2013-07" db="EMBL/GenBank/DDBJ databases">
        <authorList>
            <consortium name="DOE Joint Genome Institute"/>
            <person name="Reeve W."/>
            <person name="Huntemann M."/>
            <person name="Han J."/>
            <person name="Chen A."/>
            <person name="Kyrpides N."/>
            <person name="Mavromatis K."/>
            <person name="Markowitz V."/>
            <person name="Palaniappan K."/>
            <person name="Ivanova N."/>
            <person name="Schaumberg A."/>
            <person name="Pati A."/>
            <person name="Liolios K."/>
            <person name="Nordberg H.P."/>
            <person name="Cantor M.N."/>
            <person name="Hua S.X."/>
            <person name="Woyke T."/>
        </authorList>
    </citation>
    <scope>NUCLEOTIDE SEQUENCE [LARGE SCALE GENOMIC DNA]</scope>
    <source>
        <strain evidence="5 6">DSM 43889</strain>
    </source>
</reference>
<dbReference type="SMART" id="SM01152">
    <property type="entry name" value="DUF167"/>
    <property type="match status" value="1"/>
</dbReference>
<dbReference type="SUPFAM" id="SSF103473">
    <property type="entry name" value="MFS general substrate transporter"/>
    <property type="match status" value="1"/>
</dbReference>
<dbReference type="InterPro" id="IPR003746">
    <property type="entry name" value="DUF167"/>
</dbReference>
<organism evidence="5 6">
    <name type="scientific">Actinoalloteichus caeruleus DSM 43889</name>
    <dbReference type="NCBI Taxonomy" id="1120930"/>
    <lineage>
        <taxon>Bacteria</taxon>
        <taxon>Bacillati</taxon>
        <taxon>Actinomycetota</taxon>
        <taxon>Actinomycetes</taxon>
        <taxon>Pseudonocardiales</taxon>
        <taxon>Pseudonocardiaceae</taxon>
        <taxon>Actinoalloteichus</taxon>
        <taxon>Actinoalloteichus cyanogriseus</taxon>
    </lineage>
</organism>
<keyword evidence="4" id="KW-0472">Membrane</keyword>
<keyword evidence="6" id="KW-1185">Reference proteome</keyword>